<comment type="caution">
    <text evidence="3">The sequence shown here is derived from an EMBL/GenBank/DDBJ whole genome shotgun (WGS) entry which is preliminary data.</text>
</comment>
<feature type="compositionally biased region" description="Polar residues" evidence="2">
    <location>
        <begin position="119"/>
        <end position="132"/>
    </location>
</feature>
<dbReference type="OMA" id="TAYMMEN"/>
<feature type="region of interest" description="Disordered" evidence="2">
    <location>
        <begin position="59"/>
        <end position="206"/>
    </location>
</feature>
<organism evidence="3 4">
    <name type="scientific">Pomacea canaliculata</name>
    <name type="common">Golden apple snail</name>
    <dbReference type="NCBI Taxonomy" id="400727"/>
    <lineage>
        <taxon>Eukaryota</taxon>
        <taxon>Metazoa</taxon>
        <taxon>Spiralia</taxon>
        <taxon>Lophotrochozoa</taxon>
        <taxon>Mollusca</taxon>
        <taxon>Gastropoda</taxon>
        <taxon>Caenogastropoda</taxon>
        <taxon>Architaenioglossa</taxon>
        <taxon>Ampullarioidea</taxon>
        <taxon>Ampullariidae</taxon>
        <taxon>Pomacea</taxon>
    </lineage>
</organism>
<dbReference type="Pfam" id="PF05760">
    <property type="entry name" value="IER"/>
    <property type="match status" value="1"/>
</dbReference>
<feature type="compositionally biased region" description="Polar residues" evidence="2">
    <location>
        <begin position="87"/>
        <end position="101"/>
    </location>
</feature>
<dbReference type="EMBL" id="PZQS01000011">
    <property type="protein sequence ID" value="PVD21626.1"/>
    <property type="molecule type" value="Genomic_DNA"/>
</dbReference>
<accession>A0A2T7NKE3</accession>
<feature type="compositionally biased region" description="Polar residues" evidence="2">
    <location>
        <begin position="188"/>
        <end position="203"/>
    </location>
</feature>
<evidence type="ECO:0000313" key="3">
    <source>
        <dbReference type="EMBL" id="PVD21626.1"/>
    </source>
</evidence>
<proteinExistence type="inferred from homology"/>
<dbReference type="PANTHER" id="PTHR15895">
    <property type="entry name" value="IMMEDIATE EARLY RESPONSE GENE"/>
    <property type="match status" value="1"/>
</dbReference>
<dbReference type="STRING" id="400727.A0A2T7NKE3"/>
<gene>
    <name evidence="3" type="ORF">C0Q70_17425</name>
</gene>
<evidence type="ECO:0000313" key="4">
    <source>
        <dbReference type="Proteomes" id="UP000245119"/>
    </source>
</evidence>
<reference evidence="3 4" key="1">
    <citation type="submission" date="2018-04" db="EMBL/GenBank/DDBJ databases">
        <title>The genome of golden apple snail Pomacea canaliculata provides insight into stress tolerance and invasive adaptation.</title>
        <authorList>
            <person name="Liu C."/>
            <person name="Liu B."/>
            <person name="Ren Y."/>
            <person name="Zhang Y."/>
            <person name="Wang H."/>
            <person name="Li S."/>
            <person name="Jiang F."/>
            <person name="Yin L."/>
            <person name="Zhang G."/>
            <person name="Qian W."/>
            <person name="Fan W."/>
        </authorList>
    </citation>
    <scope>NUCLEOTIDE SEQUENCE [LARGE SCALE GENOMIC DNA]</scope>
    <source>
        <strain evidence="3">SZHN2017</strain>
        <tissue evidence="3">Muscle</tissue>
    </source>
</reference>
<comment type="similarity">
    <text evidence="1">Belongs to the IER family.</text>
</comment>
<dbReference type="Proteomes" id="UP000245119">
    <property type="component" value="Linkage Group LG11"/>
</dbReference>
<sequence length="310" mass="32684">MEVADSQRLIAVSLGKIAASRGQRGGINLHKNLLVATVLHKARTAYMIGHLQVAAAAKRGQQQTAPQNNNNNNNLSTPAAPPVVKSVPTNSDGSQVCQHSSPPAAGQSVVSAPCHEASRVQSGSATDSSSVTRARGHEHDKENTPPSAVSSAPDHAVPTNSLSSDCEMRLHQNGSVPTAETTKEMNGPPSSSLLVSHAQQTTGARDYVSSSSKSCCVLKRRRTTDRDHENIVAPKVRILEAKVSFDCPEPMQTESPQISSLVNIFSNSFSGLCPSPVLSAHNLASESNMMCGKQVKTCLESVPQAIVLTV</sequence>
<evidence type="ECO:0000256" key="2">
    <source>
        <dbReference type="SAM" id="MobiDB-lite"/>
    </source>
</evidence>
<name>A0A2T7NKE3_POMCA</name>
<evidence type="ECO:0000256" key="1">
    <source>
        <dbReference type="ARBA" id="ARBA00006186"/>
    </source>
</evidence>
<dbReference type="OrthoDB" id="6358394at2759"/>
<protein>
    <submittedName>
        <fullName evidence="3">Uncharacterized protein</fullName>
    </submittedName>
</protein>
<dbReference type="AlphaFoldDB" id="A0A2T7NKE3"/>
<keyword evidence="4" id="KW-1185">Reference proteome</keyword>
<dbReference type="InterPro" id="IPR008653">
    <property type="entry name" value="IER"/>
</dbReference>